<dbReference type="EMBL" id="BAABEY010000011">
    <property type="protein sequence ID" value="GAA4434351.1"/>
    <property type="molecule type" value="Genomic_DNA"/>
</dbReference>
<gene>
    <name evidence="1" type="ORF">GCM10023091_09140</name>
</gene>
<dbReference type="PANTHER" id="PTHR37953:SF1">
    <property type="entry name" value="UPF0127 PROTEIN MJ1496"/>
    <property type="match status" value="1"/>
</dbReference>
<dbReference type="PANTHER" id="PTHR37953">
    <property type="entry name" value="UPF0127 PROTEIN MJ1496"/>
    <property type="match status" value="1"/>
</dbReference>
<dbReference type="InterPro" id="IPR003795">
    <property type="entry name" value="DUF192"/>
</dbReference>
<proteinExistence type="predicted"/>
<dbReference type="Pfam" id="PF02643">
    <property type="entry name" value="DUF192"/>
    <property type="match status" value="1"/>
</dbReference>
<sequence>MKTRIWVILLLLIAAAAAFFFLRREPATEPATHQPAAETGRPEIQGSITFHSNGTAQKVDVEVARSEYEHAKGLMDRTSLPHHQGMLFIFDEMAPRSFWMRNTRISLDIIYVDDKKKVVSIQKNAVPMSDESLPSTGPAQYVVEVNAGFADLYKIQPGDSLSFNIPK</sequence>
<evidence type="ECO:0000313" key="2">
    <source>
        <dbReference type="Proteomes" id="UP001501508"/>
    </source>
</evidence>
<reference evidence="2" key="1">
    <citation type="journal article" date="2019" name="Int. J. Syst. Evol. Microbiol.">
        <title>The Global Catalogue of Microorganisms (GCM) 10K type strain sequencing project: providing services to taxonomists for standard genome sequencing and annotation.</title>
        <authorList>
            <consortium name="The Broad Institute Genomics Platform"/>
            <consortium name="The Broad Institute Genome Sequencing Center for Infectious Disease"/>
            <person name="Wu L."/>
            <person name="Ma J."/>
        </authorList>
    </citation>
    <scope>NUCLEOTIDE SEQUENCE [LARGE SCALE GENOMIC DNA]</scope>
    <source>
        <strain evidence="2">JCM 31920</strain>
    </source>
</reference>
<keyword evidence="2" id="KW-1185">Reference proteome</keyword>
<organism evidence="1 2">
    <name type="scientific">Ravibacter arvi</name>
    <dbReference type="NCBI Taxonomy" id="2051041"/>
    <lineage>
        <taxon>Bacteria</taxon>
        <taxon>Pseudomonadati</taxon>
        <taxon>Bacteroidota</taxon>
        <taxon>Cytophagia</taxon>
        <taxon>Cytophagales</taxon>
        <taxon>Spirosomataceae</taxon>
        <taxon>Ravibacter</taxon>
    </lineage>
</organism>
<evidence type="ECO:0000313" key="1">
    <source>
        <dbReference type="EMBL" id="GAA4434351.1"/>
    </source>
</evidence>
<dbReference type="Gene3D" id="2.60.120.1140">
    <property type="entry name" value="Protein of unknown function DUF192"/>
    <property type="match status" value="1"/>
</dbReference>
<dbReference type="InterPro" id="IPR038695">
    <property type="entry name" value="Saro_0823-like_sf"/>
</dbReference>
<accession>A0ABP8LTW8</accession>
<comment type="caution">
    <text evidence="1">The sequence shown here is derived from an EMBL/GenBank/DDBJ whole genome shotgun (WGS) entry which is preliminary data.</text>
</comment>
<evidence type="ECO:0008006" key="3">
    <source>
        <dbReference type="Google" id="ProtNLM"/>
    </source>
</evidence>
<name>A0ABP8LTW8_9BACT</name>
<dbReference type="Proteomes" id="UP001501508">
    <property type="component" value="Unassembled WGS sequence"/>
</dbReference>
<dbReference type="RefSeq" id="WP_345026889.1">
    <property type="nucleotide sequence ID" value="NZ_BAABEY010000011.1"/>
</dbReference>
<protein>
    <recommendedName>
        <fullName evidence="3">DUF192 domain-containing protein</fullName>
    </recommendedName>
</protein>